<reference evidence="2 3" key="1">
    <citation type="journal article" date="2012" name="Nat. Genet.">
        <title>Plasmodium cynomolgi genome sequences provide insight into Plasmodium vivax and the monkey malaria clade.</title>
        <authorList>
            <person name="Tachibana S."/>
            <person name="Sullivan S.A."/>
            <person name="Kawai S."/>
            <person name="Nakamura S."/>
            <person name="Kim H.R."/>
            <person name="Goto N."/>
            <person name="Arisue N."/>
            <person name="Palacpac N.M.Q."/>
            <person name="Honma H."/>
            <person name="Yagi M."/>
            <person name="Tougan T."/>
            <person name="Katakai Y."/>
            <person name="Kaneko O."/>
            <person name="Mita T."/>
            <person name="Kita K."/>
            <person name="Yasutomi Y."/>
            <person name="Sutton P.L."/>
            <person name="Shakhbatyan R."/>
            <person name="Horii T."/>
            <person name="Yasunaga T."/>
            <person name="Barnwell J.W."/>
            <person name="Escalante A.A."/>
            <person name="Carlton J.M."/>
            <person name="Tanabe K."/>
        </authorList>
    </citation>
    <scope>NUCLEOTIDE SEQUENCE [LARGE SCALE GENOMIC DNA]</scope>
    <source>
        <strain evidence="2 3">B</strain>
    </source>
</reference>
<evidence type="ECO:0000313" key="3">
    <source>
        <dbReference type="Proteomes" id="UP000006319"/>
    </source>
</evidence>
<dbReference type="KEGG" id="pcy:PCYB_003760"/>
<dbReference type="EMBL" id="DF157457">
    <property type="protein sequence ID" value="GAB69627.1"/>
    <property type="molecule type" value="Genomic_DNA"/>
</dbReference>
<feature type="compositionally biased region" description="Polar residues" evidence="1">
    <location>
        <begin position="286"/>
        <end position="358"/>
    </location>
</feature>
<organism evidence="2 3">
    <name type="scientific">Plasmodium cynomolgi (strain B)</name>
    <dbReference type="NCBI Taxonomy" id="1120755"/>
    <lineage>
        <taxon>Eukaryota</taxon>
        <taxon>Sar</taxon>
        <taxon>Alveolata</taxon>
        <taxon>Apicomplexa</taxon>
        <taxon>Aconoidasida</taxon>
        <taxon>Haemosporida</taxon>
        <taxon>Plasmodiidae</taxon>
        <taxon>Plasmodium</taxon>
        <taxon>Plasmodium (Plasmodium)</taxon>
    </lineage>
</organism>
<dbReference type="Proteomes" id="UP000006319">
    <property type="component" value="Unassembled WGS sequence"/>
</dbReference>
<feature type="compositionally biased region" description="Polar residues" evidence="1">
    <location>
        <begin position="139"/>
        <end position="152"/>
    </location>
</feature>
<gene>
    <name evidence="2" type="ORF">PCYB_003760</name>
</gene>
<dbReference type="OrthoDB" id="389115at2759"/>
<dbReference type="GeneID" id="14696169"/>
<proteinExistence type="predicted"/>
<evidence type="ECO:0000256" key="1">
    <source>
        <dbReference type="SAM" id="MobiDB-lite"/>
    </source>
</evidence>
<name>K6VJN8_PLACD</name>
<feature type="region of interest" description="Disordered" evidence="1">
    <location>
        <begin position="139"/>
        <end position="158"/>
    </location>
</feature>
<feature type="region of interest" description="Disordered" evidence="1">
    <location>
        <begin position="286"/>
        <end position="371"/>
    </location>
</feature>
<evidence type="ECO:0000313" key="2">
    <source>
        <dbReference type="EMBL" id="GAB69627.1"/>
    </source>
</evidence>
<protein>
    <submittedName>
        <fullName evidence="2">CYIR protein</fullName>
    </submittedName>
</protein>
<accession>K6VJN8</accession>
<keyword evidence="3" id="KW-1185">Reference proteome</keyword>
<dbReference type="AlphaFoldDB" id="K6VJN8"/>
<dbReference type="RefSeq" id="XP_004227845.1">
    <property type="nucleotide sequence ID" value="XM_004227797.1"/>
</dbReference>
<sequence length="394" mass="43517">MITHNAHTGGTVTVIFDNNSKTLDKVECLSIYAEIVEHVQVKIAEFKEKGHANFKDECEKLITYIKQEKEKHKECYTKWSLDLNLDNYEDINEYRAAETSISGKPRDRRSPLIVTDSANDCMISLSSVGTADVGVISASSDHTPSSVKSTIENDPPREGYVTKTADNAHNDSKGACDAVSDVEAKEDKAPCSDNPGKSGPCLVVDGGTSCSEVSSETSYIEESTCKTHIREINIDKNISSTYHDANNSLCARDLTSSDKNSLLHPNGQEIRGIQDSFASVCNSMVLQRDSSPQSDPHTRQETTGLVSQVQTEKTQNYEKSLQEPNSNMEHDTNIQNSPNQKDLQVSTQGSPHGNQETSGGKHYLKDKHSQPTACIKKYRSHIQPLSYEGHIYKE</sequence>
<dbReference type="PhylomeDB" id="K6VJN8"/>
<dbReference type="VEuPathDB" id="PlasmoDB:PCYB_003760"/>